<feature type="compositionally biased region" description="Basic and acidic residues" evidence="1">
    <location>
        <begin position="29"/>
        <end position="39"/>
    </location>
</feature>
<protein>
    <submittedName>
        <fullName evidence="2">Uncharacterized protein</fullName>
    </submittedName>
</protein>
<dbReference type="AlphaFoldDB" id="A0AAV7VWQ6"/>
<comment type="caution">
    <text evidence="2">The sequence shown here is derived from an EMBL/GenBank/DDBJ whole genome shotgun (WGS) entry which is preliminary data.</text>
</comment>
<dbReference type="EMBL" id="JANPWB010000002">
    <property type="protein sequence ID" value="KAJ1204946.1"/>
    <property type="molecule type" value="Genomic_DNA"/>
</dbReference>
<sequence length="199" mass="20986">MVKRKATLIGSVGPSGDQRSRILVSQDGSARREGNDRGGGRSAALKPGARVEWHTAGGRGEGPQPAAEVKRALAEPGAVPGSYRRTPLDFDRQLDRPLLARRGQRPGLPHLHGLMKRAAAGSGDPDAGLVRRPALDGRLPDLMARSGRDRLGPAGDGEALHKVWGATAGPLRHQRERICQGTAVSAASASEGSGGRWRR</sequence>
<evidence type="ECO:0000313" key="3">
    <source>
        <dbReference type="Proteomes" id="UP001066276"/>
    </source>
</evidence>
<evidence type="ECO:0000313" key="2">
    <source>
        <dbReference type="EMBL" id="KAJ1204946.1"/>
    </source>
</evidence>
<organism evidence="2 3">
    <name type="scientific">Pleurodeles waltl</name>
    <name type="common">Iberian ribbed newt</name>
    <dbReference type="NCBI Taxonomy" id="8319"/>
    <lineage>
        <taxon>Eukaryota</taxon>
        <taxon>Metazoa</taxon>
        <taxon>Chordata</taxon>
        <taxon>Craniata</taxon>
        <taxon>Vertebrata</taxon>
        <taxon>Euteleostomi</taxon>
        <taxon>Amphibia</taxon>
        <taxon>Batrachia</taxon>
        <taxon>Caudata</taxon>
        <taxon>Salamandroidea</taxon>
        <taxon>Salamandridae</taxon>
        <taxon>Pleurodelinae</taxon>
        <taxon>Pleurodeles</taxon>
    </lineage>
</organism>
<keyword evidence="3" id="KW-1185">Reference proteome</keyword>
<feature type="region of interest" description="Disordered" evidence="1">
    <location>
        <begin position="1"/>
        <end position="88"/>
    </location>
</feature>
<proteinExistence type="predicted"/>
<name>A0AAV7VWQ6_PLEWA</name>
<dbReference type="Proteomes" id="UP001066276">
    <property type="component" value="Chromosome 1_2"/>
</dbReference>
<reference evidence="2" key="1">
    <citation type="journal article" date="2022" name="bioRxiv">
        <title>Sequencing and chromosome-scale assembly of the giantPleurodeles waltlgenome.</title>
        <authorList>
            <person name="Brown T."/>
            <person name="Elewa A."/>
            <person name="Iarovenko S."/>
            <person name="Subramanian E."/>
            <person name="Araus A.J."/>
            <person name="Petzold A."/>
            <person name="Susuki M."/>
            <person name="Suzuki K.-i.T."/>
            <person name="Hayashi T."/>
            <person name="Toyoda A."/>
            <person name="Oliveira C."/>
            <person name="Osipova E."/>
            <person name="Leigh N.D."/>
            <person name="Simon A."/>
            <person name="Yun M.H."/>
        </authorList>
    </citation>
    <scope>NUCLEOTIDE SEQUENCE</scope>
    <source>
        <strain evidence="2">20211129_DDA</strain>
        <tissue evidence="2">Liver</tissue>
    </source>
</reference>
<accession>A0AAV7VWQ6</accession>
<gene>
    <name evidence="2" type="ORF">NDU88_000381</name>
</gene>
<evidence type="ECO:0000256" key="1">
    <source>
        <dbReference type="SAM" id="MobiDB-lite"/>
    </source>
</evidence>